<evidence type="ECO:0000256" key="2">
    <source>
        <dbReference type="SAM" id="SignalP"/>
    </source>
</evidence>
<dbReference type="Pfam" id="PF03401">
    <property type="entry name" value="TctC"/>
    <property type="match status" value="1"/>
</dbReference>
<keyword evidence="4" id="KW-1185">Reference proteome</keyword>
<accession>A0ABS9MAY4</accession>
<reference evidence="3 4" key="1">
    <citation type="submission" date="2022-01" db="EMBL/GenBank/DDBJ databases">
        <title>Collection of gut derived symbiotic bacterial strains cultured from healthy donors.</title>
        <authorList>
            <person name="Lin H."/>
            <person name="Kohout C."/>
            <person name="Waligurski E."/>
            <person name="Pamer E.G."/>
        </authorList>
    </citation>
    <scope>NUCLEOTIDE SEQUENCE [LARGE SCALE GENOMIC DNA]</scope>
    <source>
        <strain evidence="3 4">DFI.3.7</strain>
    </source>
</reference>
<evidence type="ECO:0000313" key="4">
    <source>
        <dbReference type="Proteomes" id="UP001200313"/>
    </source>
</evidence>
<dbReference type="Proteomes" id="UP001200313">
    <property type="component" value="Unassembled WGS sequence"/>
</dbReference>
<feature type="signal peptide" evidence="2">
    <location>
        <begin position="1"/>
        <end position="24"/>
    </location>
</feature>
<dbReference type="Gene3D" id="3.40.190.10">
    <property type="entry name" value="Periplasmic binding protein-like II"/>
    <property type="match status" value="1"/>
</dbReference>
<gene>
    <name evidence="3" type="ORF">L0P79_11055</name>
</gene>
<protein>
    <submittedName>
        <fullName evidence="3">Tripartite tricarboxylate transporter substrate binding protein</fullName>
    </submittedName>
</protein>
<evidence type="ECO:0000256" key="1">
    <source>
        <dbReference type="ARBA" id="ARBA00006987"/>
    </source>
</evidence>
<dbReference type="InterPro" id="IPR042100">
    <property type="entry name" value="Bug_dom1"/>
</dbReference>
<dbReference type="PROSITE" id="PS51257">
    <property type="entry name" value="PROKAR_LIPOPROTEIN"/>
    <property type="match status" value="1"/>
</dbReference>
<name>A0ABS9MAY4_9FIRM</name>
<evidence type="ECO:0000313" key="3">
    <source>
        <dbReference type="EMBL" id="MCG4527616.1"/>
    </source>
</evidence>
<keyword evidence="2" id="KW-0732">Signal</keyword>
<dbReference type="EMBL" id="JAKNJB010000018">
    <property type="protein sequence ID" value="MCG4527616.1"/>
    <property type="molecule type" value="Genomic_DNA"/>
</dbReference>
<dbReference type="PANTHER" id="PTHR42928">
    <property type="entry name" value="TRICARBOXYLATE-BINDING PROTEIN"/>
    <property type="match status" value="1"/>
</dbReference>
<sequence length="337" mass="35261">MKKRILALTCTAVLAISVLSGCGAKPPASTLAPAPSGALAESTAPVEFPTKDITMVVPYDAGGGVDLTTRLMTDAIGKSFNGHSVIVQNVSGGGGAVGQTTVKNSAPDGYTLLAYTSSVVNNPQLKEVDFVLEDFKPLACVCFDPEVILVPANSPYNTFEELIAAAKEKTINVSTSGAMTAHHLDGVKIQMATGADFAYIHCDSAPTQKQELIGGHTDAAIFPLGEIIDAINDGTVKALAIALSERSDKVPDVPTYTECGVPLVDGAFRGFACPAGVPNAEFETLKNVFEEVAQSQAFIDSMEQAGIPYLYMGAEEFQQYARDASAALADVVAFMNQ</sequence>
<dbReference type="CDD" id="cd07012">
    <property type="entry name" value="PBP2_Bug_TTT"/>
    <property type="match status" value="1"/>
</dbReference>
<comment type="similarity">
    <text evidence="1">Belongs to the UPF0065 (bug) family.</text>
</comment>
<dbReference type="PANTHER" id="PTHR42928:SF5">
    <property type="entry name" value="BLR1237 PROTEIN"/>
    <property type="match status" value="1"/>
</dbReference>
<dbReference type="SUPFAM" id="SSF53850">
    <property type="entry name" value="Periplasmic binding protein-like II"/>
    <property type="match status" value="1"/>
</dbReference>
<proteinExistence type="inferred from homology"/>
<dbReference type="RefSeq" id="WP_238074233.1">
    <property type="nucleotide sequence ID" value="NZ_JAKNJB010000018.1"/>
</dbReference>
<feature type="chain" id="PRO_5047017551" evidence="2">
    <location>
        <begin position="25"/>
        <end position="337"/>
    </location>
</feature>
<dbReference type="PIRSF" id="PIRSF017082">
    <property type="entry name" value="YflP"/>
    <property type="match status" value="1"/>
</dbReference>
<dbReference type="Gene3D" id="3.40.190.150">
    <property type="entry name" value="Bordetella uptake gene, domain 1"/>
    <property type="match status" value="1"/>
</dbReference>
<comment type="caution">
    <text evidence="3">The sequence shown here is derived from an EMBL/GenBank/DDBJ whole genome shotgun (WGS) entry which is preliminary data.</text>
</comment>
<organism evidence="3 4">
    <name type="scientific">Intestinimonas massiliensis</name>
    <name type="common">ex Afouda et al. 2020</name>
    <dbReference type="NCBI Taxonomy" id="1673721"/>
    <lineage>
        <taxon>Bacteria</taxon>
        <taxon>Bacillati</taxon>
        <taxon>Bacillota</taxon>
        <taxon>Clostridia</taxon>
        <taxon>Eubacteriales</taxon>
        <taxon>Intestinimonas</taxon>
    </lineage>
</organism>
<dbReference type="InterPro" id="IPR005064">
    <property type="entry name" value="BUG"/>
</dbReference>